<keyword evidence="3" id="KW-0808">Transferase</keyword>
<evidence type="ECO:0000313" key="11">
    <source>
        <dbReference type="EMBL" id="JAP92872.1"/>
    </source>
</evidence>
<proteinExistence type="predicted"/>
<dbReference type="GO" id="GO:0005524">
    <property type="term" value="F:ATP binding"/>
    <property type="evidence" value="ECO:0007669"/>
    <property type="project" value="UniProtKB-KW"/>
</dbReference>
<dbReference type="Pfam" id="PF00069">
    <property type="entry name" value="Pkinase"/>
    <property type="match status" value="1"/>
</dbReference>
<feature type="non-terminal residue" evidence="11">
    <location>
        <position position="180"/>
    </location>
</feature>
<evidence type="ECO:0000256" key="2">
    <source>
        <dbReference type="ARBA" id="ARBA00022527"/>
    </source>
</evidence>
<evidence type="ECO:0000256" key="1">
    <source>
        <dbReference type="ARBA" id="ARBA00012513"/>
    </source>
</evidence>
<evidence type="ECO:0000256" key="9">
    <source>
        <dbReference type="SAM" id="MobiDB-lite"/>
    </source>
</evidence>
<dbReference type="GO" id="GO:0035556">
    <property type="term" value="P:intracellular signal transduction"/>
    <property type="evidence" value="ECO:0007669"/>
    <property type="project" value="TreeGrafter"/>
</dbReference>
<comment type="catalytic activity">
    <reaction evidence="7">
        <text>L-threonyl-[protein] + ATP = O-phospho-L-threonyl-[protein] + ADP + H(+)</text>
        <dbReference type="Rhea" id="RHEA:46608"/>
        <dbReference type="Rhea" id="RHEA-COMP:11060"/>
        <dbReference type="Rhea" id="RHEA-COMP:11605"/>
        <dbReference type="ChEBI" id="CHEBI:15378"/>
        <dbReference type="ChEBI" id="CHEBI:30013"/>
        <dbReference type="ChEBI" id="CHEBI:30616"/>
        <dbReference type="ChEBI" id="CHEBI:61977"/>
        <dbReference type="ChEBI" id="CHEBI:456216"/>
        <dbReference type="EC" id="2.7.11.1"/>
    </reaction>
</comment>
<dbReference type="PANTHER" id="PTHR24356:SF1">
    <property type="entry name" value="SERINE_THREONINE-PROTEIN KINASE GREATWALL"/>
    <property type="match status" value="1"/>
</dbReference>
<keyword evidence="4" id="KW-0547">Nucleotide-binding</keyword>
<dbReference type="EMBL" id="GDID01003734">
    <property type="protein sequence ID" value="JAP92872.1"/>
    <property type="molecule type" value="Transcribed_RNA"/>
</dbReference>
<dbReference type="Gene3D" id="1.10.510.10">
    <property type="entry name" value="Transferase(Phosphotransferase) domain 1"/>
    <property type="match status" value="2"/>
</dbReference>
<evidence type="ECO:0000259" key="10">
    <source>
        <dbReference type="PROSITE" id="PS50011"/>
    </source>
</evidence>
<dbReference type="PROSITE" id="PS50011">
    <property type="entry name" value="PROTEIN_KINASE_DOM"/>
    <property type="match status" value="1"/>
</dbReference>
<dbReference type="InterPro" id="IPR008271">
    <property type="entry name" value="Ser/Thr_kinase_AS"/>
</dbReference>
<dbReference type="Gene3D" id="3.30.200.20">
    <property type="entry name" value="Phosphorylase Kinase, domain 1"/>
    <property type="match status" value="1"/>
</dbReference>
<comment type="catalytic activity">
    <reaction evidence="8">
        <text>L-seryl-[protein] + ATP = O-phospho-L-seryl-[protein] + ADP + H(+)</text>
        <dbReference type="Rhea" id="RHEA:17989"/>
        <dbReference type="Rhea" id="RHEA-COMP:9863"/>
        <dbReference type="Rhea" id="RHEA-COMP:11604"/>
        <dbReference type="ChEBI" id="CHEBI:15378"/>
        <dbReference type="ChEBI" id="CHEBI:29999"/>
        <dbReference type="ChEBI" id="CHEBI:30616"/>
        <dbReference type="ChEBI" id="CHEBI:83421"/>
        <dbReference type="ChEBI" id="CHEBI:456216"/>
        <dbReference type="EC" id="2.7.11.1"/>
    </reaction>
</comment>
<dbReference type="SUPFAM" id="SSF56112">
    <property type="entry name" value="Protein kinase-like (PK-like)"/>
    <property type="match status" value="1"/>
</dbReference>
<keyword evidence="2" id="KW-0723">Serine/threonine-protein kinase</keyword>
<keyword evidence="5 11" id="KW-0418">Kinase</keyword>
<dbReference type="InterPro" id="IPR011009">
    <property type="entry name" value="Kinase-like_dom_sf"/>
</dbReference>
<dbReference type="InterPro" id="IPR000719">
    <property type="entry name" value="Prot_kinase_dom"/>
</dbReference>
<dbReference type="PANTHER" id="PTHR24356">
    <property type="entry name" value="SERINE/THREONINE-PROTEIN KINASE"/>
    <property type="match status" value="1"/>
</dbReference>
<feature type="region of interest" description="Disordered" evidence="9">
    <location>
        <begin position="129"/>
        <end position="149"/>
    </location>
</feature>
<keyword evidence="6" id="KW-0067">ATP-binding</keyword>
<dbReference type="GO" id="GO:0004674">
    <property type="term" value="F:protein serine/threonine kinase activity"/>
    <property type="evidence" value="ECO:0007669"/>
    <property type="project" value="UniProtKB-KW"/>
</dbReference>
<evidence type="ECO:0000256" key="8">
    <source>
        <dbReference type="ARBA" id="ARBA00048679"/>
    </source>
</evidence>
<evidence type="ECO:0000256" key="6">
    <source>
        <dbReference type="ARBA" id="ARBA00022840"/>
    </source>
</evidence>
<reference evidence="11" key="1">
    <citation type="submission" date="2015-07" db="EMBL/GenBank/DDBJ databases">
        <title>Adaptation to a free-living lifestyle via gene acquisitions in the diplomonad Trepomonas sp. PC1.</title>
        <authorList>
            <person name="Xu F."/>
            <person name="Jerlstrom-Hultqvist J."/>
            <person name="Kolisko M."/>
            <person name="Simpson A.G.B."/>
            <person name="Roger A.J."/>
            <person name="Svard S.G."/>
            <person name="Andersson J.O."/>
        </authorList>
    </citation>
    <scope>NUCLEOTIDE SEQUENCE</scope>
    <source>
        <strain evidence="11">PC1</strain>
    </source>
</reference>
<evidence type="ECO:0000256" key="3">
    <source>
        <dbReference type="ARBA" id="ARBA00022679"/>
    </source>
</evidence>
<organism evidence="11">
    <name type="scientific">Trepomonas sp. PC1</name>
    <dbReference type="NCBI Taxonomy" id="1076344"/>
    <lineage>
        <taxon>Eukaryota</taxon>
        <taxon>Metamonada</taxon>
        <taxon>Diplomonadida</taxon>
        <taxon>Hexamitidae</taxon>
        <taxon>Hexamitinae</taxon>
        <taxon>Trepomonas</taxon>
    </lineage>
</organism>
<gene>
    <name evidence="11" type="ORF">TPC1_15044</name>
</gene>
<evidence type="ECO:0000256" key="4">
    <source>
        <dbReference type="ARBA" id="ARBA00022741"/>
    </source>
</evidence>
<feature type="compositionally biased region" description="Polar residues" evidence="9">
    <location>
        <begin position="140"/>
        <end position="149"/>
    </location>
</feature>
<accession>A0A146K7P6</accession>
<dbReference type="InterPro" id="IPR050236">
    <property type="entry name" value="Ser_Thr_kinase_AGC"/>
</dbReference>
<dbReference type="EC" id="2.7.11.1" evidence="1"/>
<dbReference type="AlphaFoldDB" id="A0A146K7P6"/>
<feature type="non-terminal residue" evidence="11">
    <location>
        <position position="1"/>
    </location>
</feature>
<protein>
    <recommendedName>
        <fullName evidence="1">non-specific serine/threonine protein kinase</fullName>
        <ecNumber evidence="1">2.7.11.1</ecNumber>
    </recommendedName>
</protein>
<evidence type="ECO:0000256" key="7">
    <source>
        <dbReference type="ARBA" id="ARBA00047899"/>
    </source>
</evidence>
<sequence length="180" mass="20366">LYFAMDFAAGGDLTHLLDQMGAVPEAWARIYCCQMLCAVLKLHGVDVLEELDLKQLDFDQKIQDLFEPEKQVEQTHCRLSRNSRRLPPRIQSLSGLVNTTDSDELSDSLSFNSRLSNLSQLNTLNNSSSLQNSSSLKNSTQKLPTQKQESFIHRDLKPQNFLIKQNGQCMLADFGFAEEI</sequence>
<name>A0A146K7P6_9EUKA</name>
<evidence type="ECO:0000256" key="5">
    <source>
        <dbReference type="ARBA" id="ARBA00022777"/>
    </source>
</evidence>
<feature type="domain" description="Protein kinase" evidence="10">
    <location>
        <begin position="1"/>
        <end position="180"/>
    </location>
</feature>
<feature type="compositionally biased region" description="Low complexity" evidence="9">
    <location>
        <begin position="129"/>
        <end position="139"/>
    </location>
</feature>
<dbReference type="PROSITE" id="PS00108">
    <property type="entry name" value="PROTEIN_KINASE_ST"/>
    <property type="match status" value="1"/>
</dbReference>